<organism evidence="1 2">
    <name type="scientific">Araneus ventricosus</name>
    <name type="common">Orbweaver spider</name>
    <name type="synonym">Epeira ventricosa</name>
    <dbReference type="NCBI Taxonomy" id="182803"/>
    <lineage>
        <taxon>Eukaryota</taxon>
        <taxon>Metazoa</taxon>
        <taxon>Ecdysozoa</taxon>
        <taxon>Arthropoda</taxon>
        <taxon>Chelicerata</taxon>
        <taxon>Arachnida</taxon>
        <taxon>Araneae</taxon>
        <taxon>Araneomorphae</taxon>
        <taxon>Entelegynae</taxon>
        <taxon>Araneoidea</taxon>
        <taxon>Araneidae</taxon>
        <taxon>Araneus</taxon>
    </lineage>
</organism>
<evidence type="ECO:0000313" key="2">
    <source>
        <dbReference type="Proteomes" id="UP000499080"/>
    </source>
</evidence>
<sequence length="140" mass="15762">MGHVILSHGEMTRETPEPLTLQVSVPHQLEDVRPPTCYLTHATGPHLRWIFSGIGFRTWNPPGPRPRPYQQSTTARFVVVIGETVQEFSGSPAVRMIAIGSLPTRNLPKREKIVFVCVCARVCVLLAVIYPKCAFFWHET</sequence>
<comment type="caution">
    <text evidence="1">The sequence shown here is derived from an EMBL/GenBank/DDBJ whole genome shotgun (WGS) entry which is preliminary data.</text>
</comment>
<evidence type="ECO:0000313" key="1">
    <source>
        <dbReference type="EMBL" id="GBL92048.1"/>
    </source>
</evidence>
<gene>
    <name evidence="1" type="ORF">AVEN_102598_1</name>
</gene>
<proteinExistence type="predicted"/>
<reference evidence="1 2" key="1">
    <citation type="journal article" date="2019" name="Sci. Rep.">
        <title>Orb-weaving spider Araneus ventricosus genome elucidates the spidroin gene catalogue.</title>
        <authorList>
            <person name="Kono N."/>
            <person name="Nakamura H."/>
            <person name="Ohtoshi R."/>
            <person name="Moran D.A.P."/>
            <person name="Shinohara A."/>
            <person name="Yoshida Y."/>
            <person name="Fujiwara M."/>
            <person name="Mori M."/>
            <person name="Tomita M."/>
            <person name="Arakawa K."/>
        </authorList>
    </citation>
    <scope>NUCLEOTIDE SEQUENCE [LARGE SCALE GENOMIC DNA]</scope>
</reference>
<dbReference type="AlphaFoldDB" id="A0A4Y2BJ30"/>
<protein>
    <submittedName>
        <fullName evidence="1">Uncharacterized protein</fullName>
    </submittedName>
</protein>
<name>A0A4Y2BJ30_ARAVE</name>
<dbReference type="EMBL" id="BGPR01000083">
    <property type="protein sequence ID" value="GBL92048.1"/>
    <property type="molecule type" value="Genomic_DNA"/>
</dbReference>
<accession>A0A4Y2BJ30</accession>
<dbReference type="Proteomes" id="UP000499080">
    <property type="component" value="Unassembled WGS sequence"/>
</dbReference>
<keyword evidence="2" id="KW-1185">Reference proteome</keyword>